<organism evidence="2 3">
    <name type="scientific">Ectothiorhodospira magna</name>
    <dbReference type="NCBI Taxonomy" id="867345"/>
    <lineage>
        <taxon>Bacteria</taxon>
        <taxon>Pseudomonadati</taxon>
        <taxon>Pseudomonadota</taxon>
        <taxon>Gammaproteobacteria</taxon>
        <taxon>Chromatiales</taxon>
        <taxon>Ectothiorhodospiraceae</taxon>
        <taxon>Ectothiorhodospira</taxon>
    </lineage>
</organism>
<name>A0A1H9AJM0_9GAMM</name>
<evidence type="ECO:0000313" key="3">
    <source>
        <dbReference type="Proteomes" id="UP000199496"/>
    </source>
</evidence>
<gene>
    <name evidence="2" type="ORF">SAMN05421693_10596</name>
</gene>
<sequence length="144" mass="16261">MIETINNPMDLGLSSEELYALARKKQEQEAAAKEEEAREQIRLLREQRREMVRRHRKERADLDRQIAKLGGKLPKSRVSRASGNAGPSQVICEIVASEPEMTIGEIRARALAAGLNVKNLSQTLGYLKKQGRLEPVRRGVYRAL</sequence>
<proteinExistence type="predicted"/>
<dbReference type="Proteomes" id="UP000199496">
    <property type="component" value="Unassembled WGS sequence"/>
</dbReference>
<keyword evidence="1" id="KW-0175">Coiled coil</keyword>
<dbReference type="RefSeq" id="WP_238375834.1">
    <property type="nucleotide sequence ID" value="NZ_FOFO01000005.1"/>
</dbReference>
<feature type="coiled-coil region" evidence="1">
    <location>
        <begin position="18"/>
        <end position="72"/>
    </location>
</feature>
<keyword evidence="3" id="KW-1185">Reference proteome</keyword>
<dbReference type="EMBL" id="FOFO01000005">
    <property type="protein sequence ID" value="SEP76661.1"/>
    <property type="molecule type" value="Genomic_DNA"/>
</dbReference>
<evidence type="ECO:0000256" key="1">
    <source>
        <dbReference type="SAM" id="Coils"/>
    </source>
</evidence>
<protein>
    <submittedName>
        <fullName evidence="2">Uncharacterized protein</fullName>
    </submittedName>
</protein>
<reference evidence="2 3" key="1">
    <citation type="submission" date="2016-10" db="EMBL/GenBank/DDBJ databases">
        <authorList>
            <person name="de Groot N.N."/>
        </authorList>
    </citation>
    <scope>NUCLEOTIDE SEQUENCE [LARGE SCALE GENOMIC DNA]</scope>
    <source>
        <strain evidence="2 3">B7-7</strain>
    </source>
</reference>
<accession>A0A1H9AJM0</accession>
<dbReference type="AlphaFoldDB" id="A0A1H9AJM0"/>
<evidence type="ECO:0000313" key="2">
    <source>
        <dbReference type="EMBL" id="SEP76661.1"/>
    </source>
</evidence>